<sequence>MRPAFARAEILRKALVLRTTTSPLASQAARLALTNTRPFTISSPIFATAEKDAAPENVLERKKTTKEAVKPVEGEDSAVKKAPKSRTRKVKEELTNGEAPVKKVTGSRKKKVAEESAEGETLEKPTRKKKMAVEPGDGDEPVVKKTKRTTKKKTVGPVEGADLEESNERISDTVKVAVGTQSVDSPLLDEEGKGKKTKRKSTRKLEPVKRMAMEESLNTPSTQKTAAAEDVVDEADLKAEKLSFDYYLEQKLGQNLEQTAEQNHEQHHQQNLEQTAEQNHEQNHSQSLEQSAEQKIPQKKKRGPKPTTPTAIQKQLLEEAIEKIEAGVDPKDLDKGFARILVKEQAALQELHLTEKYGKSQSKRRPVLLKNHWPKRLPLVEPAFFGDKSAYKEARSQSPGWATADLLNEPLAEEVVNNIEGLEEWEGCYLIDMNPGIGIFSKALNRRLKPSKHILMEPREFYHPLLKKRFSESISADDSNILLTSLNGYRWGTYTVLEKDYGLDKIPVTSWDEGSDFNKKILFIGNCTMDQNGQRFATQLLDSIKTGEWLYKFGRVRFLTWVDDEFRHRILPGNMQHIQRYSFVADQHTETTEVAGVPIARVRKFIKSETPNAEKALISKGILMSGEKRRIKGTVQSRERAALPEPDKDIYDILSNMDEAEMKEKEESEQSVPEGLDDPNKPEVEVGRRDYKYIAYRDSVMLEEKGIKLQWDSRKREPVNLDYETDFCPPGEWGLLDFKPKPLHPWFCHTTDEERYLRSALYDWIVHHFYERKASTVVESLKYVYPGAIDILNYCEGSFDPMTTAVRCLTPDEMLEIAKAFRRWPFFKEEMIYQPDKITNDDDDVDSGSIEANFHSW</sequence>
<dbReference type="GO" id="GO:0034245">
    <property type="term" value="C:mitochondrial DNA-directed RNA polymerase complex"/>
    <property type="evidence" value="ECO:0007669"/>
    <property type="project" value="TreeGrafter"/>
</dbReference>
<feature type="compositionally biased region" description="Basic and acidic residues" evidence="8">
    <location>
        <begin position="203"/>
        <end position="213"/>
    </location>
</feature>
<dbReference type="InterPro" id="IPR001737">
    <property type="entry name" value="KsgA/Erm"/>
</dbReference>
<dbReference type="GO" id="GO:0006391">
    <property type="term" value="P:transcription initiation at mitochondrial promoter"/>
    <property type="evidence" value="ECO:0007669"/>
    <property type="project" value="TreeGrafter"/>
</dbReference>
<dbReference type="PANTHER" id="PTHR11727">
    <property type="entry name" value="DIMETHYLADENOSINE TRANSFERASE"/>
    <property type="match status" value="1"/>
</dbReference>
<evidence type="ECO:0000256" key="6">
    <source>
        <dbReference type="ARBA" id="ARBA00024915"/>
    </source>
</evidence>
<dbReference type="Pfam" id="PF00398">
    <property type="entry name" value="RrnaAD"/>
    <property type="match status" value="1"/>
</dbReference>
<dbReference type="SUPFAM" id="SSF53335">
    <property type="entry name" value="S-adenosyl-L-methionine-dependent methyltransferases"/>
    <property type="match status" value="1"/>
</dbReference>
<dbReference type="AlphaFoldDB" id="A0A3N4HUK6"/>
<name>A0A3N4HUK6_ASCIM</name>
<feature type="compositionally biased region" description="Basic residues" evidence="8">
    <location>
        <begin position="144"/>
        <end position="154"/>
    </location>
</feature>
<dbReference type="GO" id="GO:0003723">
    <property type="term" value="F:RNA binding"/>
    <property type="evidence" value="ECO:0007669"/>
    <property type="project" value="UniProtKB-KW"/>
</dbReference>
<evidence type="ECO:0000256" key="5">
    <source>
        <dbReference type="ARBA" id="ARBA00022884"/>
    </source>
</evidence>
<dbReference type="GO" id="GO:0034246">
    <property type="term" value="F:mitochondrial transcription factor activity"/>
    <property type="evidence" value="ECO:0007669"/>
    <property type="project" value="TreeGrafter"/>
</dbReference>
<comment type="similarity">
    <text evidence="7">Belongs to the class I-like SAM-binding methyltransferase superfamily. rRNA adenine N(6)-methyltransferase family.</text>
</comment>
<dbReference type="InterPro" id="IPR029063">
    <property type="entry name" value="SAM-dependent_MTases_sf"/>
</dbReference>
<dbReference type="InterPro" id="IPR023165">
    <property type="entry name" value="rRNA_Ade_diMease-like_C"/>
</dbReference>
<evidence type="ECO:0000313" key="9">
    <source>
        <dbReference type="EMBL" id="RPA75510.1"/>
    </source>
</evidence>
<feature type="compositionally biased region" description="Polar residues" evidence="8">
    <location>
        <begin position="216"/>
        <end position="225"/>
    </location>
</feature>
<evidence type="ECO:0000256" key="1">
    <source>
        <dbReference type="ARBA" id="ARBA00004173"/>
    </source>
</evidence>
<feature type="region of interest" description="Disordered" evidence="8">
    <location>
        <begin position="259"/>
        <end position="310"/>
    </location>
</feature>
<keyword evidence="7" id="KW-0698">rRNA processing</keyword>
<dbReference type="GO" id="GO:0032259">
    <property type="term" value="P:methylation"/>
    <property type="evidence" value="ECO:0007669"/>
    <property type="project" value="UniProtKB-KW"/>
</dbReference>
<keyword evidence="5" id="KW-0694">RNA-binding</keyword>
<protein>
    <recommendedName>
        <fullName evidence="7">rRNA adenine N(6)-methyltransferase</fullName>
        <ecNumber evidence="7">2.1.1.-</ecNumber>
    </recommendedName>
</protein>
<dbReference type="OrthoDB" id="16079at2759"/>
<keyword evidence="10" id="KW-1185">Reference proteome</keyword>
<dbReference type="GO" id="GO:0008168">
    <property type="term" value="F:methyltransferase activity"/>
    <property type="evidence" value="ECO:0007669"/>
    <property type="project" value="UniProtKB-KW"/>
</dbReference>
<comment type="subcellular location">
    <subcellularLocation>
        <location evidence="1">Mitochondrion</location>
    </subcellularLocation>
</comment>
<dbReference type="Gene3D" id="1.10.8.100">
    <property type="entry name" value="Ribosomal RNA adenine dimethylase-like, domain 2"/>
    <property type="match status" value="1"/>
</dbReference>
<gene>
    <name evidence="9" type="ORF">BJ508DRAFT_418083</name>
</gene>
<organism evidence="9 10">
    <name type="scientific">Ascobolus immersus RN42</name>
    <dbReference type="NCBI Taxonomy" id="1160509"/>
    <lineage>
        <taxon>Eukaryota</taxon>
        <taxon>Fungi</taxon>
        <taxon>Dikarya</taxon>
        <taxon>Ascomycota</taxon>
        <taxon>Pezizomycotina</taxon>
        <taxon>Pezizomycetes</taxon>
        <taxon>Pezizales</taxon>
        <taxon>Ascobolaceae</taxon>
        <taxon>Ascobolus</taxon>
    </lineage>
</organism>
<dbReference type="EC" id="2.1.1.-" evidence="7"/>
<comment type="function">
    <text evidence="6">Mitochondrial transcription factor that confers selective promoter recognition on the core subunit of the yeast mitochondrial RNA polymerase. Interacts with DNA in a non-specific manner.</text>
</comment>
<feature type="compositionally biased region" description="Polar residues" evidence="8">
    <location>
        <begin position="284"/>
        <end position="293"/>
    </location>
</feature>
<dbReference type="GO" id="GO:0006364">
    <property type="term" value="P:rRNA processing"/>
    <property type="evidence" value="ECO:0007669"/>
    <property type="project" value="UniProtKB-KW"/>
</dbReference>
<proteinExistence type="inferred from homology"/>
<dbReference type="GO" id="GO:0005759">
    <property type="term" value="C:mitochondrial matrix"/>
    <property type="evidence" value="ECO:0007669"/>
    <property type="project" value="TreeGrafter"/>
</dbReference>
<evidence type="ECO:0000256" key="2">
    <source>
        <dbReference type="ARBA" id="ARBA00022603"/>
    </source>
</evidence>
<evidence type="ECO:0000256" key="8">
    <source>
        <dbReference type="SAM" id="MobiDB-lite"/>
    </source>
</evidence>
<keyword evidence="2 7" id="KW-0489">Methyltransferase</keyword>
<dbReference type="EMBL" id="ML119762">
    <property type="protein sequence ID" value="RPA75510.1"/>
    <property type="molecule type" value="Genomic_DNA"/>
</dbReference>
<keyword evidence="4 7" id="KW-0949">S-adenosyl-L-methionine</keyword>
<dbReference type="Gene3D" id="3.40.50.150">
    <property type="entry name" value="Vaccinia Virus protein VP39"/>
    <property type="match status" value="1"/>
</dbReference>
<evidence type="ECO:0000313" key="10">
    <source>
        <dbReference type="Proteomes" id="UP000275078"/>
    </source>
</evidence>
<evidence type="ECO:0000256" key="3">
    <source>
        <dbReference type="ARBA" id="ARBA00022679"/>
    </source>
</evidence>
<evidence type="ECO:0000256" key="7">
    <source>
        <dbReference type="RuleBase" id="RU362106"/>
    </source>
</evidence>
<feature type="compositionally biased region" description="Basic and acidic residues" evidence="8">
    <location>
        <begin position="54"/>
        <end position="79"/>
    </location>
</feature>
<dbReference type="PANTHER" id="PTHR11727:SF17">
    <property type="entry name" value="DIMETHYLADENOSINE TRANSFERASE 1, MITOCHONDRIAL"/>
    <property type="match status" value="1"/>
</dbReference>
<accession>A0A3N4HUK6</accession>
<reference evidence="9 10" key="1">
    <citation type="journal article" date="2018" name="Nat. Ecol. Evol.">
        <title>Pezizomycetes genomes reveal the molecular basis of ectomycorrhizal truffle lifestyle.</title>
        <authorList>
            <person name="Murat C."/>
            <person name="Payen T."/>
            <person name="Noel B."/>
            <person name="Kuo A."/>
            <person name="Morin E."/>
            <person name="Chen J."/>
            <person name="Kohler A."/>
            <person name="Krizsan K."/>
            <person name="Balestrini R."/>
            <person name="Da Silva C."/>
            <person name="Montanini B."/>
            <person name="Hainaut M."/>
            <person name="Levati E."/>
            <person name="Barry K.W."/>
            <person name="Belfiori B."/>
            <person name="Cichocki N."/>
            <person name="Clum A."/>
            <person name="Dockter R.B."/>
            <person name="Fauchery L."/>
            <person name="Guy J."/>
            <person name="Iotti M."/>
            <person name="Le Tacon F."/>
            <person name="Lindquist E.A."/>
            <person name="Lipzen A."/>
            <person name="Malagnac F."/>
            <person name="Mello A."/>
            <person name="Molinier V."/>
            <person name="Miyauchi S."/>
            <person name="Poulain J."/>
            <person name="Riccioni C."/>
            <person name="Rubini A."/>
            <person name="Sitrit Y."/>
            <person name="Splivallo R."/>
            <person name="Traeger S."/>
            <person name="Wang M."/>
            <person name="Zifcakova L."/>
            <person name="Wipf D."/>
            <person name="Zambonelli A."/>
            <person name="Paolocci F."/>
            <person name="Nowrousian M."/>
            <person name="Ottonello S."/>
            <person name="Baldrian P."/>
            <person name="Spatafora J.W."/>
            <person name="Henrissat B."/>
            <person name="Nagy L.G."/>
            <person name="Aury J.M."/>
            <person name="Wincker P."/>
            <person name="Grigoriev I.V."/>
            <person name="Bonfante P."/>
            <person name="Martin F.M."/>
        </authorList>
    </citation>
    <scope>NUCLEOTIDE SEQUENCE [LARGE SCALE GENOMIC DNA]</scope>
    <source>
        <strain evidence="9 10">RN42</strain>
    </source>
</reference>
<feature type="region of interest" description="Disordered" evidence="8">
    <location>
        <begin position="54"/>
        <end position="230"/>
    </location>
</feature>
<evidence type="ECO:0000256" key="4">
    <source>
        <dbReference type="ARBA" id="ARBA00022691"/>
    </source>
</evidence>
<feature type="region of interest" description="Disordered" evidence="8">
    <location>
        <begin position="661"/>
        <end position="683"/>
    </location>
</feature>
<keyword evidence="3 7" id="KW-0808">Transferase</keyword>
<dbReference type="Proteomes" id="UP000275078">
    <property type="component" value="Unassembled WGS sequence"/>
</dbReference>